<evidence type="ECO:0000256" key="5">
    <source>
        <dbReference type="ARBA" id="ARBA00023125"/>
    </source>
</evidence>
<feature type="compositionally biased region" description="Acidic residues" evidence="8">
    <location>
        <begin position="113"/>
        <end position="126"/>
    </location>
</feature>
<keyword evidence="4" id="KW-0805">Transcription regulation</keyword>
<dbReference type="PANTHER" id="PTHR47416">
    <property type="entry name" value="BASIC-LEUCINE ZIPPER TRANSCRIPTION FACTOR F-RELATED"/>
    <property type="match status" value="1"/>
</dbReference>
<evidence type="ECO:0000256" key="3">
    <source>
        <dbReference type="ARBA" id="ARBA00007163"/>
    </source>
</evidence>
<feature type="domain" description="BZIP" evidence="9">
    <location>
        <begin position="128"/>
        <end position="170"/>
    </location>
</feature>
<evidence type="ECO:0000256" key="4">
    <source>
        <dbReference type="ARBA" id="ARBA00023015"/>
    </source>
</evidence>
<dbReference type="AlphaFoldDB" id="A0A4U6W538"/>
<gene>
    <name evidence="10" type="ORF">SEVIR_1G051200v2</name>
</gene>
<dbReference type="GO" id="GO:0005789">
    <property type="term" value="C:endoplasmic reticulum membrane"/>
    <property type="evidence" value="ECO:0007669"/>
    <property type="project" value="UniProtKB-SubCell"/>
</dbReference>
<evidence type="ECO:0000256" key="1">
    <source>
        <dbReference type="ARBA" id="ARBA00004123"/>
    </source>
</evidence>
<keyword evidence="11" id="KW-1185">Reference proteome</keyword>
<accession>A0A4U6W538</accession>
<evidence type="ECO:0000256" key="6">
    <source>
        <dbReference type="ARBA" id="ARBA00023163"/>
    </source>
</evidence>
<sequence length="314" mass="33753">MAAAGFRGGGEYDLPLEEVDAVLASFSGDPAAVFAPLPAPEAVAGASRELLAPGEGLREGLGEVEKFLMEDYENEAGVDGVDEFLNGVFVGDGEDDGSPKTTGERSADGASAGEDEEVAGADGGDDPDGKKKRRRMRNRDSAMKSREKKKLYVKDLEMKSKYLEAECCRLSYALQCCAAENMALRQSLLKDRPVGAPTAMQESAVLTETLPLVSLLWLVSIVCLFLTPGVPNRSLVAPSSLGRDLAKLARTSTKGVKMFRVATNRDDPRSLELVRLGRRCRCARARIKSPWLPWYAVAATAGRRSSCKPSLSCC</sequence>
<evidence type="ECO:0000256" key="7">
    <source>
        <dbReference type="ARBA" id="ARBA00023242"/>
    </source>
</evidence>
<proteinExistence type="inferred from homology"/>
<dbReference type="InterPro" id="IPR004827">
    <property type="entry name" value="bZIP"/>
</dbReference>
<protein>
    <recommendedName>
        <fullName evidence="9">BZIP domain-containing protein</fullName>
    </recommendedName>
</protein>
<reference evidence="10" key="1">
    <citation type="submission" date="2019-03" db="EMBL/GenBank/DDBJ databases">
        <title>WGS assembly of Setaria viridis.</title>
        <authorList>
            <person name="Huang P."/>
            <person name="Jenkins J."/>
            <person name="Grimwood J."/>
            <person name="Barry K."/>
            <person name="Healey A."/>
            <person name="Mamidi S."/>
            <person name="Sreedasyam A."/>
            <person name="Shu S."/>
            <person name="Feldman M."/>
            <person name="Wu J."/>
            <person name="Yu Y."/>
            <person name="Chen C."/>
            <person name="Johnson J."/>
            <person name="Rokhsar D."/>
            <person name="Baxter I."/>
            <person name="Schmutz J."/>
            <person name="Brutnell T."/>
            <person name="Kellogg E."/>
        </authorList>
    </citation>
    <scope>NUCLEOTIDE SEQUENCE [LARGE SCALE GENOMIC DNA]</scope>
</reference>
<dbReference type="PROSITE" id="PS50217">
    <property type="entry name" value="BZIP"/>
    <property type="match status" value="1"/>
</dbReference>
<dbReference type="GO" id="GO:0003700">
    <property type="term" value="F:DNA-binding transcription factor activity"/>
    <property type="evidence" value="ECO:0007669"/>
    <property type="project" value="InterPro"/>
</dbReference>
<organism evidence="10 11">
    <name type="scientific">Setaria viridis</name>
    <name type="common">Green bristlegrass</name>
    <name type="synonym">Setaria italica subsp. viridis</name>
    <dbReference type="NCBI Taxonomy" id="4556"/>
    <lineage>
        <taxon>Eukaryota</taxon>
        <taxon>Viridiplantae</taxon>
        <taxon>Streptophyta</taxon>
        <taxon>Embryophyta</taxon>
        <taxon>Tracheophyta</taxon>
        <taxon>Spermatophyta</taxon>
        <taxon>Magnoliopsida</taxon>
        <taxon>Liliopsida</taxon>
        <taxon>Poales</taxon>
        <taxon>Poaceae</taxon>
        <taxon>PACMAD clade</taxon>
        <taxon>Panicoideae</taxon>
        <taxon>Panicodae</taxon>
        <taxon>Paniceae</taxon>
        <taxon>Cenchrinae</taxon>
        <taxon>Setaria</taxon>
    </lineage>
</organism>
<evidence type="ECO:0000256" key="2">
    <source>
        <dbReference type="ARBA" id="ARBA00004389"/>
    </source>
</evidence>
<keyword evidence="7" id="KW-0539">Nucleus</keyword>
<dbReference type="OMA" id="MQDYEDE"/>
<dbReference type="Gene3D" id="1.20.5.170">
    <property type="match status" value="1"/>
</dbReference>
<keyword evidence="6" id="KW-0804">Transcription</keyword>
<dbReference type="InterPro" id="IPR046347">
    <property type="entry name" value="bZIP_sf"/>
</dbReference>
<evidence type="ECO:0000313" key="10">
    <source>
        <dbReference type="EMBL" id="TKW37511.1"/>
    </source>
</evidence>
<evidence type="ECO:0000259" key="9">
    <source>
        <dbReference type="PROSITE" id="PS50217"/>
    </source>
</evidence>
<dbReference type="EMBL" id="CM016552">
    <property type="protein sequence ID" value="TKW37511.1"/>
    <property type="molecule type" value="Genomic_DNA"/>
</dbReference>
<dbReference type="PANTHER" id="PTHR47416:SF6">
    <property type="entry name" value="BZIP DOMAIN-CONTAINING PROTEIN"/>
    <property type="match status" value="1"/>
</dbReference>
<dbReference type="Pfam" id="PF00170">
    <property type="entry name" value="bZIP_1"/>
    <property type="match status" value="1"/>
</dbReference>
<dbReference type="GO" id="GO:0003677">
    <property type="term" value="F:DNA binding"/>
    <property type="evidence" value="ECO:0007669"/>
    <property type="project" value="UniProtKB-KW"/>
</dbReference>
<keyword evidence="5" id="KW-0238">DNA-binding</keyword>
<feature type="region of interest" description="Disordered" evidence="8">
    <location>
        <begin position="89"/>
        <end position="146"/>
    </location>
</feature>
<name>A0A4U6W538_SETVI</name>
<comment type="subcellular location">
    <subcellularLocation>
        <location evidence="2">Endoplasmic reticulum membrane</location>
        <topology evidence="2">Single-pass membrane protein</topology>
    </subcellularLocation>
    <subcellularLocation>
        <location evidence="1">Nucleus</location>
    </subcellularLocation>
</comment>
<dbReference type="SMART" id="SM00338">
    <property type="entry name" value="BRLZ"/>
    <property type="match status" value="1"/>
</dbReference>
<evidence type="ECO:0000313" key="11">
    <source>
        <dbReference type="Proteomes" id="UP000298652"/>
    </source>
</evidence>
<evidence type="ECO:0000256" key="8">
    <source>
        <dbReference type="SAM" id="MobiDB-lite"/>
    </source>
</evidence>
<dbReference type="SUPFAM" id="SSF57959">
    <property type="entry name" value="Leucine zipper domain"/>
    <property type="match status" value="1"/>
</dbReference>
<dbReference type="Gramene" id="TKW37511">
    <property type="protein sequence ID" value="TKW37511"/>
    <property type="gene ID" value="SEVIR_1G051200v2"/>
</dbReference>
<comment type="similarity">
    <text evidence="3">Belongs to the bZIP family.</text>
</comment>
<dbReference type="Proteomes" id="UP000298652">
    <property type="component" value="Chromosome 1"/>
</dbReference>
<dbReference type="GO" id="GO:0005634">
    <property type="term" value="C:nucleus"/>
    <property type="evidence" value="ECO:0007669"/>
    <property type="project" value="UniProtKB-SubCell"/>
</dbReference>
<dbReference type="PROSITE" id="PS00036">
    <property type="entry name" value="BZIP_BASIC"/>
    <property type="match status" value="1"/>
</dbReference>